<organism evidence="2 3">
    <name type="scientific">Penicillium camemberti (strain FM 013)</name>
    <dbReference type="NCBI Taxonomy" id="1429867"/>
    <lineage>
        <taxon>Eukaryota</taxon>
        <taxon>Fungi</taxon>
        <taxon>Dikarya</taxon>
        <taxon>Ascomycota</taxon>
        <taxon>Pezizomycotina</taxon>
        <taxon>Eurotiomycetes</taxon>
        <taxon>Eurotiomycetidae</taxon>
        <taxon>Eurotiales</taxon>
        <taxon>Aspergillaceae</taxon>
        <taxon>Penicillium</taxon>
    </lineage>
</organism>
<evidence type="ECO:0000259" key="1">
    <source>
        <dbReference type="PROSITE" id="PS51910"/>
    </source>
</evidence>
<dbReference type="PROSITE" id="PS51910">
    <property type="entry name" value="GH18_2"/>
    <property type="match status" value="1"/>
</dbReference>
<dbReference type="GO" id="GO:0005975">
    <property type="term" value="P:carbohydrate metabolic process"/>
    <property type="evidence" value="ECO:0007669"/>
    <property type="project" value="InterPro"/>
</dbReference>
<feature type="domain" description="GH18" evidence="1">
    <location>
        <begin position="29"/>
        <end position="63"/>
    </location>
</feature>
<dbReference type="STRING" id="1429867.A0A0G4PA92"/>
<name>A0A0G4PA92_PENC3</name>
<dbReference type="InterPro" id="IPR001223">
    <property type="entry name" value="Glyco_hydro18_cat"/>
</dbReference>
<dbReference type="Proteomes" id="UP000053732">
    <property type="component" value="Unassembled WGS sequence"/>
</dbReference>
<protein>
    <submittedName>
        <fullName evidence="2">Str. FM013</fullName>
    </submittedName>
</protein>
<dbReference type="AlphaFoldDB" id="A0A0G4PA92"/>
<gene>
    <name evidence="2" type="ORF">PCAMFM013_S009g000173</name>
</gene>
<proteinExistence type="predicted"/>
<accession>A0A0G4PA92</accession>
<evidence type="ECO:0000313" key="3">
    <source>
        <dbReference type="Proteomes" id="UP000053732"/>
    </source>
</evidence>
<dbReference type="EMBL" id="HG793142">
    <property type="protein sequence ID" value="CRL23233.1"/>
    <property type="molecule type" value="Genomic_DNA"/>
</dbReference>
<keyword evidence="3" id="KW-1185">Reference proteome</keyword>
<sequence>MFSASRLFRRRGADRNPAESHVSYEVPLYTNAAYYPNWRIYRKEPPSSLRLGFISHVFYAFAW</sequence>
<evidence type="ECO:0000313" key="2">
    <source>
        <dbReference type="EMBL" id="CRL23233.1"/>
    </source>
</evidence>
<reference evidence="2 3" key="1">
    <citation type="journal article" date="2014" name="Nat. Commun.">
        <title>Multiple recent horizontal transfers of a large genomic region in cheese making fungi.</title>
        <authorList>
            <person name="Cheeseman K."/>
            <person name="Ropars J."/>
            <person name="Renault P."/>
            <person name="Dupont J."/>
            <person name="Gouzy J."/>
            <person name="Branca A."/>
            <person name="Abraham A.L."/>
            <person name="Ceppi M."/>
            <person name="Conseiller E."/>
            <person name="Debuchy R."/>
            <person name="Malagnac F."/>
            <person name="Goarin A."/>
            <person name="Silar P."/>
            <person name="Lacoste S."/>
            <person name="Sallet E."/>
            <person name="Bensimon A."/>
            <person name="Giraud T."/>
            <person name="Brygoo Y."/>
        </authorList>
    </citation>
    <scope>NUCLEOTIDE SEQUENCE [LARGE SCALE GENOMIC DNA]</scope>
    <source>
        <strain evidence="3">FM 013</strain>
    </source>
</reference>